<feature type="region of interest" description="Disordered" evidence="1">
    <location>
        <begin position="437"/>
        <end position="494"/>
    </location>
</feature>
<dbReference type="PANTHER" id="PTHR13366">
    <property type="entry name" value="MALARIA ANTIGEN-RELATED"/>
    <property type="match status" value="1"/>
</dbReference>
<feature type="region of interest" description="Disordered" evidence="1">
    <location>
        <begin position="1"/>
        <end position="20"/>
    </location>
</feature>
<protein>
    <recommendedName>
        <fullName evidence="2">DUF4042 domain-containing protein</fullName>
    </recommendedName>
</protein>
<feature type="domain" description="DUF4042" evidence="2">
    <location>
        <begin position="506"/>
        <end position="688"/>
    </location>
</feature>
<evidence type="ECO:0000259" key="2">
    <source>
        <dbReference type="Pfam" id="PF13251"/>
    </source>
</evidence>
<sequence>MRFGGISGGSGSGEEASAEEPMAVCEAGRWGWRRWMGMRFGGVDAGSGDGEEASAEEPTAVCEACWWAWRRRCARHRWGWQRRRRGRGLGVLAVERAEEIGAGFAAAVTEASNRRGGCRRRRPMASTADAPFAGGAWEWRTALLTLRDESVASPSPPALLALLRRVLLPPAYPSLAASATALSPHEVGSDVAFLAETAAGVSSCARAGDVLRGVCHLIHDIMCKTNMEIDSSCLLAMLKFLDVLMQCSLEGPCGKGLSVRTTVLDTVSECLQILRFFSKDFGGTISLPENAHLLRALLSIISCLQSELNLSDKPNGAGFSPHTSGSINNKNSNIWDMEISAFSMVEDTLSKTASSLSEDLWQSVVEVLRKVMDFVTARNLIIESSIMSRFYTSFLRCLHSVLSDPKGPLSAHVPGFVANLQIFFMYGLSSSSPPAIIPMENKTDSKSRTGRYRPPHLRERSGKGNDSFDGRSSDSESSRYDLSSSDSDMSDSDGFAKNGDRFRSSKARLAAILCIQDICRADPKLLTSLWPLLLPENDVLQQRKYKATLMTCLIFDPIIKVRVEAASTIAAMLEGHALVLTQVAEYKESSRRGSFTTLSCSLGQILMQLHTGMLYLIQRETQSTLLAVLFKVLTVLISVTPYARMPKELLPTVITDMCRILLDRHSNKKNKNEHYAMLVNVLNCLEAAVSKVPSSSDVFEVLIQDGCAGPSHAQQESSVVAVLLHCIEQEMHFSVRCRALQVLRSMVHNYPNCADIIWAKVQNIVLDLLQMQSLENQICDTNFGSSKEELSIKGRCLVAGIKVIDECLRVSSGFKGADDLKECRLQDIQQISDCTINKTIKSAPHFETDVPGPSQKLTLDITLGTNRWIEVMEAHLPQGLSHASAMVRTASLTCFAGMTSDVFFSLPESKRNYMTSSSVHAALSDAVPTVRSAACRAIGIVACFPRILSSPSLPGEFIDAIEFNTRNSPTPVRVTASWALANLCSSIRFRALELHGNPSAGVLDKSAISLLVEIALRLAKDGEKVKSNAVRALGYLLRFIRFNNHSGTVDDPSISVLYGDPVWLEKMVHALMSCVTTGNVKVQWNVCHALSNLFMNNTFRLPGMPWAPSVYSILLLLLRDSNNYKIKMHAAVALAVPVSRLDYGSSFPDVVQGIEQVLESLSSNNLPPSNFRHRDNLEKQVTFTALHLFGFVSPKDDQCLKDFLIKKASFLEDWLKSLFSLFNNAEEQPLSSEAINDEDGFSPNVAQKVMLSSAVKSLFGVYTSGNQHTVAQRFEQLVRSLEI</sequence>
<proteinExistence type="predicted"/>
<gene>
    <name evidence="3" type="ORF">GUJ93_ZPchr0008g13756</name>
</gene>
<keyword evidence="4" id="KW-1185">Reference proteome</keyword>
<reference evidence="3" key="1">
    <citation type="journal article" date="2021" name="bioRxiv">
        <title>Whole Genome Assembly and Annotation of Northern Wild Rice, Zizania palustris L., Supports a Whole Genome Duplication in the Zizania Genus.</title>
        <authorList>
            <person name="Haas M."/>
            <person name="Kono T."/>
            <person name="Macchietto M."/>
            <person name="Millas R."/>
            <person name="McGilp L."/>
            <person name="Shao M."/>
            <person name="Duquette J."/>
            <person name="Hirsch C.N."/>
            <person name="Kimball J."/>
        </authorList>
    </citation>
    <scope>NUCLEOTIDE SEQUENCE</scope>
    <source>
        <tissue evidence="3">Fresh leaf tissue</tissue>
    </source>
</reference>
<organism evidence="3 4">
    <name type="scientific">Zizania palustris</name>
    <name type="common">Northern wild rice</name>
    <dbReference type="NCBI Taxonomy" id="103762"/>
    <lineage>
        <taxon>Eukaryota</taxon>
        <taxon>Viridiplantae</taxon>
        <taxon>Streptophyta</taxon>
        <taxon>Embryophyta</taxon>
        <taxon>Tracheophyta</taxon>
        <taxon>Spermatophyta</taxon>
        <taxon>Magnoliopsida</taxon>
        <taxon>Liliopsida</taxon>
        <taxon>Poales</taxon>
        <taxon>Poaceae</taxon>
        <taxon>BOP clade</taxon>
        <taxon>Oryzoideae</taxon>
        <taxon>Oryzeae</taxon>
        <taxon>Zizaniinae</taxon>
        <taxon>Zizania</taxon>
    </lineage>
</organism>
<dbReference type="InterPro" id="IPR025283">
    <property type="entry name" value="DUF4042"/>
</dbReference>
<dbReference type="Pfam" id="PF13251">
    <property type="entry name" value="DUF4042"/>
    <property type="match status" value="1"/>
</dbReference>
<dbReference type="OrthoDB" id="422637at2759"/>
<name>A0A8J5RIL1_ZIZPA</name>
<comment type="caution">
    <text evidence="3">The sequence shown here is derived from an EMBL/GenBank/DDBJ whole genome shotgun (WGS) entry which is preliminary data.</text>
</comment>
<evidence type="ECO:0000313" key="3">
    <source>
        <dbReference type="EMBL" id="KAG8046499.1"/>
    </source>
</evidence>
<evidence type="ECO:0000256" key="1">
    <source>
        <dbReference type="SAM" id="MobiDB-lite"/>
    </source>
</evidence>
<feature type="compositionally biased region" description="Basic and acidic residues" evidence="1">
    <location>
        <begin position="456"/>
        <end position="479"/>
    </location>
</feature>
<reference evidence="3" key="2">
    <citation type="submission" date="2021-02" db="EMBL/GenBank/DDBJ databases">
        <authorList>
            <person name="Kimball J.A."/>
            <person name="Haas M.W."/>
            <person name="Macchietto M."/>
            <person name="Kono T."/>
            <person name="Duquette J."/>
            <person name="Shao M."/>
        </authorList>
    </citation>
    <scope>NUCLEOTIDE SEQUENCE</scope>
    <source>
        <tissue evidence="3">Fresh leaf tissue</tissue>
    </source>
</reference>
<dbReference type="InterPro" id="IPR052107">
    <property type="entry name" value="HEAT6"/>
</dbReference>
<evidence type="ECO:0000313" key="4">
    <source>
        <dbReference type="Proteomes" id="UP000729402"/>
    </source>
</evidence>
<feature type="compositionally biased region" description="Gly residues" evidence="1">
    <location>
        <begin position="1"/>
        <end position="12"/>
    </location>
</feature>
<accession>A0A8J5RIL1</accession>
<dbReference type="EMBL" id="JAAALK010000290">
    <property type="protein sequence ID" value="KAG8046499.1"/>
    <property type="molecule type" value="Genomic_DNA"/>
</dbReference>
<dbReference type="Proteomes" id="UP000729402">
    <property type="component" value="Unassembled WGS sequence"/>
</dbReference>
<dbReference type="PANTHER" id="PTHR13366:SF0">
    <property type="entry name" value="HEAT REPEAT-CONTAINING PROTEIN 6"/>
    <property type="match status" value="1"/>
</dbReference>